<keyword evidence="2" id="KW-0808">Transferase</keyword>
<dbReference type="PANTHER" id="PTHR43861">
    <property type="entry name" value="TRANS-ACONITATE 2-METHYLTRANSFERASE-RELATED"/>
    <property type="match status" value="1"/>
</dbReference>
<organism evidence="2 3">
    <name type="scientific">Popillia japonica</name>
    <name type="common">Japanese beetle</name>
    <dbReference type="NCBI Taxonomy" id="7064"/>
    <lineage>
        <taxon>Eukaryota</taxon>
        <taxon>Metazoa</taxon>
        <taxon>Ecdysozoa</taxon>
        <taxon>Arthropoda</taxon>
        <taxon>Hexapoda</taxon>
        <taxon>Insecta</taxon>
        <taxon>Pterygota</taxon>
        <taxon>Neoptera</taxon>
        <taxon>Endopterygota</taxon>
        <taxon>Coleoptera</taxon>
        <taxon>Polyphaga</taxon>
        <taxon>Scarabaeiformia</taxon>
        <taxon>Scarabaeidae</taxon>
        <taxon>Rutelinae</taxon>
        <taxon>Popillia</taxon>
    </lineage>
</organism>
<feature type="domain" description="Methyltransferase type 12" evidence="1">
    <location>
        <begin position="38"/>
        <end position="136"/>
    </location>
</feature>
<evidence type="ECO:0000259" key="1">
    <source>
        <dbReference type="Pfam" id="PF08242"/>
    </source>
</evidence>
<comment type="caution">
    <text evidence="2">The sequence shown here is derived from an EMBL/GenBank/DDBJ whole genome shotgun (WGS) entry which is preliminary data.</text>
</comment>
<proteinExistence type="predicted"/>
<dbReference type="EMBL" id="JASPKY010000221">
    <property type="protein sequence ID" value="KAK9719265.1"/>
    <property type="molecule type" value="Genomic_DNA"/>
</dbReference>
<dbReference type="PANTHER" id="PTHR43861:SF1">
    <property type="entry name" value="TRANS-ACONITATE 2-METHYLTRANSFERASE"/>
    <property type="match status" value="1"/>
</dbReference>
<evidence type="ECO:0000313" key="2">
    <source>
        <dbReference type="EMBL" id="KAK9719265.1"/>
    </source>
</evidence>
<dbReference type="InterPro" id="IPR029063">
    <property type="entry name" value="SAM-dependent_MTases_sf"/>
</dbReference>
<sequence length="268" mass="31339">MDYSDMWCKTTASKNLASAILNKHRDSFKWKNYKENILEIGCGDGSLTKTVLYSFIGDHVQELVAIDKLDYMCNYAKANNAMEGIEYRFKDAMDADHVEEMKGQFDHIFAIFVAHWIPDTKLFFENIHKMLKPDGQVFMVFLDDNVVKTSFNKQMMEKSWAKYTPIKQVFGEYTENPEQYINDLLQKIGFEIDVCEHEIASVVIENFADFIKPLIQMYDDLHLIPSELQEEFFQYHLKNCREACTYLREPDVYLQTYGQTVVLATKSV</sequence>
<gene>
    <name evidence="2" type="ORF">QE152_g22739</name>
</gene>
<reference evidence="2 3" key="1">
    <citation type="journal article" date="2024" name="BMC Genomics">
        <title>De novo assembly and annotation of Popillia japonica's genome with initial clues to its potential as an invasive pest.</title>
        <authorList>
            <person name="Cucini C."/>
            <person name="Boschi S."/>
            <person name="Funari R."/>
            <person name="Cardaioli E."/>
            <person name="Iannotti N."/>
            <person name="Marturano G."/>
            <person name="Paoli F."/>
            <person name="Bruttini M."/>
            <person name="Carapelli A."/>
            <person name="Frati F."/>
            <person name="Nardi F."/>
        </authorList>
    </citation>
    <scope>NUCLEOTIDE SEQUENCE [LARGE SCALE GENOMIC DNA]</scope>
    <source>
        <strain evidence="2">DMR45628</strain>
    </source>
</reference>
<dbReference type="CDD" id="cd02440">
    <property type="entry name" value="AdoMet_MTases"/>
    <property type="match status" value="1"/>
</dbReference>
<dbReference type="InterPro" id="IPR013217">
    <property type="entry name" value="Methyltransf_12"/>
</dbReference>
<accession>A0AAW1KKK3</accession>
<evidence type="ECO:0000313" key="3">
    <source>
        <dbReference type="Proteomes" id="UP001458880"/>
    </source>
</evidence>
<dbReference type="Proteomes" id="UP001458880">
    <property type="component" value="Unassembled WGS sequence"/>
</dbReference>
<dbReference type="GO" id="GO:0032259">
    <property type="term" value="P:methylation"/>
    <property type="evidence" value="ECO:0007669"/>
    <property type="project" value="UniProtKB-KW"/>
</dbReference>
<protein>
    <submittedName>
        <fullName evidence="2">Methyltransferase domain</fullName>
    </submittedName>
</protein>
<name>A0AAW1KKK3_POPJA</name>
<dbReference type="AlphaFoldDB" id="A0AAW1KKK3"/>
<dbReference type="Gene3D" id="3.40.50.150">
    <property type="entry name" value="Vaccinia Virus protein VP39"/>
    <property type="match status" value="1"/>
</dbReference>
<dbReference type="GO" id="GO:0008168">
    <property type="term" value="F:methyltransferase activity"/>
    <property type="evidence" value="ECO:0007669"/>
    <property type="project" value="UniProtKB-KW"/>
</dbReference>
<keyword evidence="3" id="KW-1185">Reference proteome</keyword>
<keyword evidence="2" id="KW-0489">Methyltransferase</keyword>
<dbReference type="Pfam" id="PF08242">
    <property type="entry name" value="Methyltransf_12"/>
    <property type="match status" value="1"/>
</dbReference>
<dbReference type="SUPFAM" id="SSF53335">
    <property type="entry name" value="S-adenosyl-L-methionine-dependent methyltransferases"/>
    <property type="match status" value="1"/>
</dbReference>